<reference evidence="10" key="1">
    <citation type="journal article" date="2019" name="Int. J. Syst. Evol. Microbiol.">
        <title>The Global Catalogue of Microorganisms (GCM) 10K type strain sequencing project: providing services to taxonomists for standard genome sequencing and annotation.</title>
        <authorList>
            <consortium name="The Broad Institute Genomics Platform"/>
            <consortium name="The Broad Institute Genome Sequencing Center for Infectious Disease"/>
            <person name="Wu L."/>
            <person name="Ma J."/>
        </authorList>
    </citation>
    <scope>NUCLEOTIDE SEQUENCE [LARGE SCALE GENOMIC DNA]</scope>
    <source>
        <strain evidence="10">CGMCC 1.15111</strain>
    </source>
</reference>
<dbReference type="EC" id="3.2.1.21" evidence="3"/>
<dbReference type="Proteomes" id="UP000658258">
    <property type="component" value="Unassembled WGS sequence"/>
</dbReference>
<keyword evidence="6 7" id="KW-0326">Glycosidase</keyword>
<dbReference type="EMBL" id="BNAG01000003">
    <property type="protein sequence ID" value="GHE67415.1"/>
    <property type="molecule type" value="Genomic_DNA"/>
</dbReference>
<keyword evidence="4" id="KW-0732">Signal</keyword>
<dbReference type="NCBIfam" id="NF011678">
    <property type="entry name" value="PRK15098.1"/>
    <property type="match status" value="1"/>
</dbReference>
<accession>A0ABQ3I606</accession>
<evidence type="ECO:0000256" key="3">
    <source>
        <dbReference type="ARBA" id="ARBA00012744"/>
    </source>
</evidence>
<evidence type="ECO:0000313" key="9">
    <source>
        <dbReference type="EMBL" id="GHE67415.1"/>
    </source>
</evidence>
<keyword evidence="5 7" id="KW-0378">Hydrolase</keyword>
<evidence type="ECO:0000259" key="8">
    <source>
        <dbReference type="SMART" id="SM01217"/>
    </source>
</evidence>
<dbReference type="InterPro" id="IPR036881">
    <property type="entry name" value="Glyco_hydro_3_C_sf"/>
</dbReference>
<name>A0ABQ3I606_9BACT</name>
<evidence type="ECO:0000256" key="1">
    <source>
        <dbReference type="ARBA" id="ARBA00000448"/>
    </source>
</evidence>
<proteinExistence type="inferred from homology"/>
<dbReference type="Gene3D" id="3.20.20.300">
    <property type="entry name" value="Glycoside hydrolase, family 3, N-terminal domain"/>
    <property type="match status" value="1"/>
</dbReference>
<feature type="domain" description="Fibronectin type III-like" evidence="8">
    <location>
        <begin position="655"/>
        <end position="724"/>
    </location>
</feature>
<keyword evidence="10" id="KW-1185">Reference proteome</keyword>
<dbReference type="PROSITE" id="PS00775">
    <property type="entry name" value="GLYCOSYL_HYDROL_F3"/>
    <property type="match status" value="1"/>
</dbReference>
<organism evidence="9 10">
    <name type="scientific">Roseivirga thermotolerans</name>
    <dbReference type="NCBI Taxonomy" id="1758176"/>
    <lineage>
        <taxon>Bacteria</taxon>
        <taxon>Pseudomonadati</taxon>
        <taxon>Bacteroidota</taxon>
        <taxon>Cytophagia</taxon>
        <taxon>Cytophagales</taxon>
        <taxon>Roseivirgaceae</taxon>
        <taxon>Roseivirga</taxon>
    </lineage>
</organism>
<dbReference type="Pfam" id="PF14310">
    <property type="entry name" value="Fn3-like"/>
    <property type="match status" value="1"/>
</dbReference>
<dbReference type="InterPro" id="IPR019800">
    <property type="entry name" value="Glyco_hydro_3_AS"/>
</dbReference>
<dbReference type="Gene3D" id="3.40.50.1700">
    <property type="entry name" value="Glycoside hydrolase family 3 C-terminal domain"/>
    <property type="match status" value="1"/>
</dbReference>
<comment type="caution">
    <text evidence="9">The sequence shown here is derived from an EMBL/GenBank/DDBJ whole genome shotgun (WGS) entry which is preliminary data.</text>
</comment>
<evidence type="ECO:0000256" key="6">
    <source>
        <dbReference type="ARBA" id="ARBA00023295"/>
    </source>
</evidence>
<gene>
    <name evidence="9" type="ORF">GCM10011340_23650</name>
</gene>
<dbReference type="Pfam" id="PF01915">
    <property type="entry name" value="Glyco_hydro_3_C"/>
    <property type="match status" value="1"/>
</dbReference>
<evidence type="ECO:0000313" key="10">
    <source>
        <dbReference type="Proteomes" id="UP000658258"/>
    </source>
</evidence>
<evidence type="ECO:0000256" key="4">
    <source>
        <dbReference type="ARBA" id="ARBA00022729"/>
    </source>
</evidence>
<dbReference type="InterPro" id="IPR051915">
    <property type="entry name" value="Cellulose_Degrad_GH3"/>
</dbReference>
<dbReference type="SMART" id="SM01217">
    <property type="entry name" value="Fn3_like"/>
    <property type="match status" value="1"/>
</dbReference>
<dbReference type="PRINTS" id="PR00133">
    <property type="entry name" value="GLHYDRLASE3"/>
</dbReference>
<dbReference type="SUPFAM" id="SSF52279">
    <property type="entry name" value="Beta-D-glucan exohydrolase, C-terminal domain"/>
    <property type="match status" value="1"/>
</dbReference>
<protein>
    <recommendedName>
        <fullName evidence="3">beta-glucosidase</fullName>
        <ecNumber evidence="3">3.2.1.21</ecNumber>
    </recommendedName>
</protein>
<dbReference type="PANTHER" id="PTHR30620:SF16">
    <property type="entry name" value="LYSOSOMAL BETA GLUCOSIDASE"/>
    <property type="match status" value="1"/>
</dbReference>
<dbReference type="InterPro" id="IPR002772">
    <property type="entry name" value="Glyco_hydro_3_C"/>
</dbReference>
<comment type="catalytic activity">
    <reaction evidence="1">
        <text>Hydrolysis of terminal, non-reducing beta-D-glucosyl residues with release of beta-D-glucose.</text>
        <dbReference type="EC" id="3.2.1.21"/>
    </reaction>
</comment>
<dbReference type="PANTHER" id="PTHR30620">
    <property type="entry name" value="PERIPLASMIC BETA-GLUCOSIDASE-RELATED"/>
    <property type="match status" value="1"/>
</dbReference>
<dbReference type="InterPro" id="IPR026891">
    <property type="entry name" value="Fn3-like"/>
</dbReference>
<dbReference type="Gene3D" id="2.60.40.10">
    <property type="entry name" value="Immunoglobulins"/>
    <property type="match status" value="1"/>
</dbReference>
<dbReference type="SUPFAM" id="SSF51445">
    <property type="entry name" value="(Trans)glycosidases"/>
    <property type="match status" value="1"/>
</dbReference>
<dbReference type="InterPro" id="IPR036962">
    <property type="entry name" value="Glyco_hydro_3_N_sf"/>
</dbReference>
<dbReference type="InterPro" id="IPR017853">
    <property type="entry name" value="GH"/>
</dbReference>
<sequence length="735" mass="80408">MGFMALNGCENPSGSSDPMSRFIDSLIQEMTIEEKAGQLTLYTSGWDVTGPVLRDDYMDELRAGRAGNLFNAHTVDYARELQRIAVEETRLGIPLLFGLDVIHGYKTTFPIPLAEASSWDLDIIEKSAHLAAKEAASAGVNWTFNPMVDIARDPRWGRIAEGSGEDPFLGALIGAAKVRGIQGKNLADPTTILACVKHFAAYGASQAGRDYHTVDMSDRELRQNYLPPYKAALEAGAATVMTSFNELDGVPASGNRYLMTEILRNEWGFDGFVVTDYTSINEMVPHGVVANEKEAAELAFKAGVQMDMQGGLYSRYIPELIAEGKIEESTLNEYVRQVLEMKYKLGLFEDPYRYLNKDREQQTLYSQELMNHALLAAKESIVLLKNQPASKGQSNLLPLSKKLGSVALIGPLADNRKDMLGTWHVAGDASKVITLKEGIAQIAPGVKINYARGAGFSGDNRSGFAEALAAARKSDVVIMAIGEDYTQSGEAASRSEIGLPGPQQELIEAIHALGKPIVAVVMAGRPLTINWIDEHIPAVMNAWHLGTMSGKAIAETLFGDHNPAGKLTITFPKNVGQIPIYYNMKNTGRPFSADNKYTSKYLDVSNEPLYPFGYGLSYTTFEYSNISLSSSELSFDSSLTVSATVTNTGTYEGQEVVQLYVRDMVGSVTRPVKELKGFEKIKLKPGESKRVSFNLSAKDLAFYTLDMRFEAEPGDFKVFIGPNSSTGLEADFKLK</sequence>
<evidence type="ECO:0000256" key="5">
    <source>
        <dbReference type="ARBA" id="ARBA00022801"/>
    </source>
</evidence>
<evidence type="ECO:0000256" key="2">
    <source>
        <dbReference type="ARBA" id="ARBA00005336"/>
    </source>
</evidence>
<evidence type="ECO:0000256" key="7">
    <source>
        <dbReference type="RuleBase" id="RU361161"/>
    </source>
</evidence>
<dbReference type="Pfam" id="PF00933">
    <property type="entry name" value="Glyco_hydro_3"/>
    <property type="match status" value="1"/>
</dbReference>
<comment type="similarity">
    <text evidence="2 7">Belongs to the glycosyl hydrolase 3 family.</text>
</comment>
<dbReference type="GO" id="GO:0016787">
    <property type="term" value="F:hydrolase activity"/>
    <property type="evidence" value="ECO:0007669"/>
    <property type="project" value="UniProtKB-KW"/>
</dbReference>
<dbReference type="InterPro" id="IPR001764">
    <property type="entry name" value="Glyco_hydro_3_N"/>
</dbReference>
<dbReference type="InterPro" id="IPR013783">
    <property type="entry name" value="Ig-like_fold"/>
</dbReference>